<protein>
    <submittedName>
        <fullName evidence="2">Ketosteroid isomerase-like protein</fullName>
    </submittedName>
</protein>
<sequence>MTAPAEVFRQLVDGVVGKKWDQLPLLYAEDAVVVHPFSTDPAVARLEGREQVRAHFARAAEMNVDFRAEDVVVHETTDPEVVIGEFVYRGTLGEQEVTMPAILVLRVRDGLIVSSRDYAGSR</sequence>
<keyword evidence="2" id="KW-0413">Isomerase</keyword>
<comment type="caution">
    <text evidence="2">The sequence shown here is derived from an EMBL/GenBank/DDBJ whole genome shotgun (WGS) entry which is preliminary data.</text>
</comment>
<dbReference type="Gene3D" id="3.10.450.50">
    <property type="match status" value="1"/>
</dbReference>
<organism evidence="2 3">
    <name type="scientific">Kutzneria buriramensis</name>
    <dbReference type="NCBI Taxonomy" id="1045776"/>
    <lineage>
        <taxon>Bacteria</taxon>
        <taxon>Bacillati</taxon>
        <taxon>Actinomycetota</taxon>
        <taxon>Actinomycetes</taxon>
        <taxon>Pseudonocardiales</taxon>
        <taxon>Pseudonocardiaceae</taxon>
        <taxon>Kutzneria</taxon>
    </lineage>
</organism>
<dbReference type="GO" id="GO:0016853">
    <property type="term" value="F:isomerase activity"/>
    <property type="evidence" value="ECO:0007669"/>
    <property type="project" value="UniProtKB-KW"/>
</dbReference>
<dbReference type="Pfam" id="PF12680">
    <property type="entry name" value="SnoaL_2"/>
    <property type="match status" value="1"/>
</dbReference>
<dbReference type="InterPro" id="IPR032710">
    <property type="entry name" value="NTF2-like_dom_sf"/>
</dbReference>
<feature type="domain" description="SnoaL-like" evidence="1">
    <location>
        <begin position="9"/>
        <end position="114"/>
    </location>
</feature>
<gene>
    <name evidence="2" type="ORF">BCF44_114274</name>
</gene>
<dbReference type="SUPFAM" id="SSF54427">
    <property type="entry name" value="NTF2-like"/>
    <property type="match status" value="1"/>
</dbReference>
<dbReference type="InterPro" id="IPR037401">
    <property type="entry name" value="SnoaL-like"/>
</dbReference>
<evidence type="ECO:0000313" key="3">
    <source>
        <dbReference type="Proteomes" id="UP000256269"/>
    </source>
</evidence>
<dbReference type="OrthoDB" id="3681559at2"/>
<dbReference type="AlphaFoldDB" id="A0A3E0H4U1"/>
<keyword evidence="3" id="KW-1185">Reference proteome</keyword>
<reference evidence="2 3" key="1">
    <citation type="submission" date="2018-08" db="EMBL/GenBank/DDBJ databases">
        <title>Genomic Encyclopedia of Archaeal and Bacterial Type Strains, Phase II (KMG-II): from individual species to whole genera.</title>
        <authorList>
            <person name="Goeker M."/>
        </authorList>
    </citation>
    <scope>NUCLEOTIDE SEQUENCE [LARGE SCALE GENOMIC DNA]</scope>
    <source>
        <strain evidence="2 3">DSM 45791</strain>
    </source>
</reference>
<proteinExistence type="predicted"/>
<dbReference type="RefSeq" id="WP_116179089.1">
    <property type="nucleotide sequence ID" value="NZ_CP144375.1"/>
</dbReference>
<evidence type="ECO:0000259" key="1">
    <source>
        <dbReference type="Pfam" id="PF12680"/>
    </source>
</evidence>
<dbReference type="Proteomes" id="UP000256269">
    <property type="component" value="Unassembled WGS sequence"/>
</dbReference>
<dbReference type="EMBL" id="QUNO01000014">
    <property type="protein sequence ID" value="REH38249.1"/>
    <property type="molecule type" value="Genomic_DNA"/>
</dbReference>
<accession>A0A3E0H4U1</accession>
<name>A0A3E0H4U1_9PSEU</name>
<evidence type="ECO:0000313" key="2">
    <source>
        <dbReference type="EMBL" id="REH38249.1"/>
    </source>
</evidence>